<feature type="transmembrane region" description="Helical" evidence="9">
    <location>
        <begin position="46"/>
        <end position="71"/>
    </location>
</feature>
<dbReference type="Pfam" id="PF01130">
    <property type="entry name" value="CD36"/>
    <property type="match status" value="1"/>
</dbReference>
<keyword evidence="6 9" id="KW-1133">Transmembrane helix</keyword>
<dbReference type="PRINTS" id="PR01609">
    <property type="entry name" value="CD36FAMILY"/>
</dbReference>
<dbReference type="Proteomes" id="UP001107558">
    <property type="component" value="Chromosome 2"/>
</dbReference>
<evidence type="ECO:0000256" key="6">
    <source>
        <dbReference type="ARBA" id="ARBA00022989"/>
    </source>
</evidence>
<reference evidence="10" key="1">
    <citation type="submission" date="2021-03" db="EMBL/GenBank/DDBJ databases">
        <title>Chromosome level genome of the anhydrobiotic midge Polypedilum vanderplanki.</title>
        <authorList>
            <person name="Yoshida Y."/>
            <person name="Kikawada T."/>
            <person name="Gusev O."/>
        </authorList>
    </citation>
    <scope>NUCLEOTIDE SEQUENCE</scope>
    <source>
        <strain evidence="10">NIAS01</strain>
        <tissue evidence="10">Whole body or cell culture</tissue>
    </source>
</reference>
<keyword evidence="4" id="KW-1003">Cell membrane</keyword>
<accession>A0A9J6C763</accession>
<dbReference type="AlphaFoldDB" id="A0A9J6C763"/>
<keyword evidence="8" id="KW-0325">Glycoprotein</keyword>
<evidence type="ECO:0000256" key="2">
    <source>
        <dbReference type="ARBA" id="ARBA00004236"/>
    </source>
</evidence>
<evidence type="ECO:0000256" key="1">
    <source>
        <dbReference type="ARBA" id="ARBA00003156"/>
    </source>
</evidence>
<dbReference type="OrthoDB" id="8187528at2759"/>
<evidence type="ECO:0000313" key="10">
    <source>
        <dbReference type="EMBL" id="KAG5677882.1"/>
    </source>
</evidence>
<comment type="subcellular location">
    <subcellularLocation>
        <location evidence="2">Cell membrane</location>
    </subcellularLocation>
</comment>
<keyword evidence="11" id="KW-1185">Reference proteome</keyword>
<evidence type="ECO:0000256" key="7">
    <source>
        <dbReference type="ARBA" id="ARBA00023136"/>
    </source>
</evidence>
<proteinExistence type="inferred from homology"/>
<dbReference type="EMBL" id="JADBJN010000002">
    <property type="protein sequence ID" value="KAG5677882.1"/>
    <property type="molecule type" value="Genomic_DNA"/>
</dbReference>
<evidence type="ECO:0000256" key="8">
    <source>
        <dbReference type="ARBA" id="ARBA00023180"/>
    </source>
</evidence>
<evidence type="ECO:0000256" key="9">
    <source>
        <dbReference type="SAM" id="Phobius"/>
    </source>
</evidence>
<keyword evidence="7 9" id="KW-0472">Membrane</keyword>
<comment type="caution">
    <text evidence="10">The sequence shown here is derived from an EMBL/GenBank/DDBJ whole genome shotgun (WGS) entry which is preliminary data.</text>
</comment>
<feature type="transmembrane region" description="Helical" evidence="9">
    <location>
        <begin position="483"/>
        <end position="504"/>
    </location>
</feature>
<name>A0A9J6C763_POLVA</name>
<dbReference type="GO" id="GO:0005044">
    <property type="term" value="F:scavenger receptor activity"/>
    <property type="evidence" value="ECO:0007669"/>
    <property type="project" value="TreeGrafter"/>
</dbReference>
<dbReference type="GO" id="GO:0005737">
    <property type="term" value="C:cytoplasm"/>
    <property type="evidence" value="ECO:0007669"/>
    <property type="project" value="TreeGrafter"/>
</dbReference>
<evidence type="ECO:0000256" key="4">
    <source>
        <dbReference type="ARBA" id="ARBA00022475"/>
    </source>
</evidence>
<protein>
    <submittedName>
        <fullName evidence="10">Uncharacterized protein</fullName>
    </submittedName>
</protein>
<evidence type="ECO:0000256" key="5">
    <source>
        <dbReference type="ARBA" id="ARBA00022692"/>
    </source>
</evidence>
<keyword evidence="5 9" id="KW-0812">Transmembrane</keyword>
<evidence type="ECO:0000256" key="3">
    <source>
        <dbReference type="ARBA" id="ARBA00010532"/>
    </source>
</evidence>
<evidence type="ECO:0000313" key="11">
    <source>
        <dbReference type="Proteomes" id="UP001107558"/>
    </source>
</evidence>
<dbReference type="GO" id="GO:0005886">
    <property type="term" value="C:plasma membrane"/>
    <property type="evidence" value="ECO:0007669"/>
    <property type="project" value="UniProtKB-SubCell"/>
</dbReference>
<comment type="function">
    <text evidence="1">Plays an olfactory role that is not restricted to pheromone sensitivity.</text>
</comment>
<dbReference type="PANTHER" id="PTHR11923:SF89">
    <property type="entry name" value="GH15894P"/>
    <property type="match status" value="1"/>
</dbReference>
<dbReference type="InterPro" id="IPR002159">
    <property type="entry name" value="CD36_fam"/>
</dbReference>
<sequence>MSNNKSNKNDIMAMKNILVGNGVKTKSICDEEASLKLPCKRNCYDICAIGSSLLFGFMCLTIGLLTTYFPLYDHCLNEHLSWNSIYPNFGWWKDPIPEVLLNVYVFNITNHEEFIAGRDKKLKLQEIGPITFREVTKHKDIEYHKENSTMSYTVTRQIYFKESANIKNILNKTIYVVNMPLSAASYVSDNIFMWPAFNLLLKIYKTEPIVASTIYNYFFNMTDPVLELANKYAPFVAPTKDTGILQNIYRNFTDRVNVNIGTKHGAKNFFAINTWNNKPTVPRFENECNASLKGSSEGALYPALSTKDTVLWYWRKTLCRPVPLHFDEEFICDGLKAYKYILRYDVYDRLENKVEDCYRGDNLPNGLSDLSKCFFDQPIVASFPHFCDRTGPWNQNIEGIKCNKSIHQSYTVIEPRFGVPLRQKAVSQSNVVLKDLSNFKYSFARFSKMVIPMFWLEYSQTDLTPIIVSTVNFFVNILPEIQFYISGGFIIIGLCLLMIGYLRLRRNEVTQKN</sequence>
<comment type="similarity">
    <text evidence="3">Belongs to the CD36 family.</text>
</comment>
<organism evidence="10 11">
    <name type="scientific">Polypedilum vanderplanki</name>
    <name type="common">Sleeping chironomid midge</name>
    <dbReference type="NCBI Taxonomy" id="319348"/>
    <lineage>
        <taxon>Eukaryota</taxon>
        <taxon>Metazoa</taxon>
        <taxon>Ecdysozoa</taxon>
        <taxon>Arthropoda</taxon>
        <taxon>Hexapoda</taxon>
        <taxon>Insecta</taxon>
        <taxon>Pterygota</taxon>
        <taxon>Neoptera</taxon>
        <taxon>Endopterygota</taxon>
        <taxon>Diptera</taxon>
        <taxon>Nematocera</taxon>
        <taxon>Chironomoidea</taxon>
        <taxon>Chironomidae</taxon>
        <taxon>Chironominae</taxon>
        <taxon>Polypedilum</taxon>
        <taxon>Polypedilum</taxon>
    </lineage>
</organism>
<dbReference type="PANTHER" id="PTHR11923">
    <property type="entry name" value="SCAVENGER RECEPTOR CLASS B TYPE-1 SR-B1"/>
    <property type="match status" value="1"/>
</dbReference>
<gene>
    <name evidence="10" type="ORF">PVAND_007599</name>
</gene>